<evidence type="ECO:0000256" key="7">
    <source>
        <dbReference type="SAM" id="Coils"/>
    </source>
</evidence>
<feature type="coiled-coil region" evidence="7">
    <location>
        <begin position="354"/>
        <end position="381"/>
    </location>
</feature>
<dbReference type="CDD" id="cd00200">
    <property type="entry name" value="WD40"/>
    <property type="match status" value="1"/>
</dbReference>
<feature type="domain" description="Cytochrome c" evidence="8">
    <location>
        <begin position="8"/>
        <end position="103"/>
    </location>
</feature>
<dbReference type="PROSITE" id="PS51007">
    <property type="entry name" value="CYTC"/>
    <property type="match status" value="1"/>
</dbReference>
<keyword evidence="2 6" id="KW-0479">Metal-binding</keyword>
<dbReference type="Gene3D" id="2.130.10.10">
    <property type="entry name" value="YVTN repeat-like/Quinoprotein amine dehydrogenase"/>
    <property type="match status" value="3"/>
</dbReference>
<evidence type="ECO:0000256" key="5">
    <source>
        <dbReference type="PROSITE-ProRule" id="PRU00221"/>
    </source>
</evidence>
<proteinExistence type="predicted"/>
<evidence type="ECO:0000256" key="6">
    <source>
        <dbReference type="PROSITE-ProRule" id="PRU00433"/>
    </source>
</evidence>
<feature type="coiled-coil region" evidence="7">
    <location>
        <begin position="417"/>
        <end position="492"/>
    </location>
</feature>
<name>A0ABW0KRK0_9BACT</name>
<evidence type="ECO:0000256" key="4">
    <source>
        <dbReference type="ARBA" id="ARBA00023004"/>
    </source>
</evidence>
<keyword evidence="6" id="KW-0349">Heme</keyword>
<dbReference type="PANTHER" id="PTHR22847">
    <property type="entry name" value="WD40 REPEAT PROTEIN"/>
    <property type="match status" value="1"/>
</dbReference>
<keyword evidence="4 6" id="KW-0408">Iron</keyword>
<dbReference type="PROSITE" id="PS50082">
    <property type="entry name" value="WD_REPEATS_2"/>
    <property type="match status" value="3"/>
</dbReference>
<keyword evidence="3" id="KW-0677">Repeat</keyword>
<dbReference type="RefSeq" id="WP_377167892.1">
    <property type="nucleotide sequence ID" value="NZ_JBHSMQ010000005.1"/>
</dbReference>
<dbReference type="Pfam" id="PF00400">
    <property type="entry name" value="WD40"/>
    <property type="match status" value="4"/>
</dbReference>
<comment type="caution">
    <text evidence="9">The sequence shown here is derived from an EMBL/GenBank/DDBJ whole genome shotgun (WGS) entry which is preliminary data.</text>
</comment>
<dbReference type="SUPFAM" id="SSF82171">
    <property type="entry name" value="DPP6 N-terminal domain-like"/>
    <property type="match status" value="1"/>
</dbReference>
<dbReference type="InterPro" id="IPR009056">
    <property type="entry name" value="Cyt_c-like_dom"/>
</dbReference>
<reference evidence="10" key="1">
    <citation type="journal article" date="2019" name="Int. J. Syst. Evol. Microbiol.">
        <title>The Global Catalogue of Microorganisms (GCM) 10K type strain sequencing project: providing services to taxonomists for standard genome sequencing and annotation.</title>
        <authorList>
            <consortium name="The Broad Institute Genomics Platform"/>
            <consortium name="The Broad Institute Genome Sequencing Center for Infectious Disease"/>
            <person name="Wu L."/>
            <person name="Ma J."/>
        </authorList>
    </citation>
    <scope>NUCLEOTIDE SEQUENCE [LARGE SCALE GENOMIC DNA]</scope>
    <source>
        <strain evidence="10">CGMCC 4.1469</strain>
    </source>
</reference>
<sequence>MAAAPAPIDYDQQIRPFLKDNCIACHNKTTTKGGLNMETPELMAKGGESDKGIIPGKGADSIIYQAAAHSWDSEMPPKGNKVGAVNLTPEQLALLKVWIDQGAKASPKKVQVIAWEPLPAGLQPIYAIAVTPQGDLAAAARANQISIYHLPTQSLITKLTDETLLKTGLYKQPGVAHRDLVQSVAFSPDGTRLATGSFREVKLWKRTTPAAPAYAPSAKFTATQEADNSIKLTETAGGKLVAHIKSDLATEQALAQRTLIAVRAALEETYQGSAIRTAEKAVTEQTDRLKKANELAELAKKALEDKKKDIKPKEDAKIAADKAAKDIADEVAKATAGKPDEALAQKQAAAKAALAKATADLSQAQAALQRAEAALATASAEIKLAATGDAKKAAALTELVELAKTGLEAKRKTLKPLEDARSAAEKTAKEIADQIAKAPQAKPDEALAKKNTDAQEKATKAAADLKLAQEALARAEAAITDTANEIKLVTENEKKARQAVIDEKARLEVVKKEAVKANADRDLIAKTLTTSLKKAKALHFSANGLELIAEQDSGPPLAWSTVNGKPIAPGSTSATWTLERTLGTGDGNSQITDRANSLAFSPDGKTLAIGSGEPSRSGDITLWDMATGNLTVNYAERHLDSILALEFSPDGRLLASGGADKAVRITDLSTGKVVKVFEGHTHHVLGLSWRADGRVLASSGADNVVKVWDWTTGDRRKSVDGWDKEVTGIRYLGAADQIATSAGDTKLRLITSDGGEVKKLAGSTGFLQSLATSKFGDVVLGGDQDGNVRAWDVATAKEIAVFKP</sequence>
<accession>A0ABW0KRK0</accession>
<evidence type="ECO:0000256" key="1">
    <source>
        <dbReference type="ARBA" id="ARBA00022574"/>
    </source>
</evidence>
<evidence type="ECO:0000313" key="10">
    <source>
        <dbReference type="Proteomes" id="UP001596052"/>
    </source>
</evidence>
<evidence type="ECO:0000259" key="8">
    <source>
        <dbReference type="PROSITE" id="PS51007"/>
    </source>
</evidence>
<dbReference type="Pfam" id="PF07635">
    <property type="entry name" value="PSCyt1"/>
    <property type="match status" value="1"/>
</dbReference>
<keyword evidence="10" id="KW-1185">Reference proteome</keyword>
<gene>
    <name evidence="9" type="ORF">ACFQDI_14340</name>
</gene>
<organism evidence="9 10">
    <name type="scientific">Prosthecobacter fluviatilis</name>
    <dbReference type="NCBI Taxonomy" id="445931"/>
    <lineage>
        <taxon>Bacteria</taxon>
        <taxon>Pseudomonadati</taxon>
        <taxon>Verrucomicrobiota</taxon>
        <taxon>Verrucomicrobiia</taxon>
        <taxon>Verrucomicrobiales</taxon>
        <taxon>Verrucomicrobiaceae</taxon>
        <taxon>Prosthecobacter</taxon>
    </lineage>
</organism>
<dbReference type="PROSITE" id="PS00678">
    <property type="entry name" value="WD_REPEATS_1"/>
    <property type="match status" value="1"/>
</dbReference>
<feature type="repeat" description="WD" evidence="5">
    <location>
        <begin position="677"/>
        <end position="718"/>
    </location>
</feature>
<dbReference type="SUPFAM" id="SSF50978">
    <property type="entry name" value="WD40 repeat-like"/>
    <property type="match status" value="1"/>
</dbReference>
<dbReference type="SMART" id="SM00320">
    <property type="entry name" value="WD40"/>
    <property type="match status" value="7"/>
</dbReference>
<feature type="repeat" description="WD" evidence="5">
    <location>
        <begin position="760"/>
        <end position="801"/>
    </location>
</feature>
<dbReference type="EMBL" id="JBHSMQ010000005">
    <property type="protein sequence ID" value="MFC5456039.1"/>
    <property type="molecule type" value="Genomic_DNA"/>
</dbReference>
<feature type="coiled-coil region" evidence="7">
    <location>
        <begin position="275"/>
        <end position="309"/>
    </location>
</feature>
<evidence type="ECO:0000256" key="2">
    <source>
        <dbReference type="ARBA" id="ARBA00022723"/>
    </source>
</evidence>
<dbReference type="InterPro" id="IPR015943">
    <property type="entry name" value="WD40/YVTN_repeat-like_dom_sf"/>
</dbReference>
<dbReference type="InterPro" id="IPR011429">
    <property type="entry name" value="Cyt_c_Planctomycete-type"/>
</dbReference>
<dbReference type="InterPro" id="IPR001680">
    <property type="entry name" value="WD40_rpt"/>
</dbReference>
<evidence type="ECO:0000256" key="3">
    <source>
        <dbReference type="ARBA" id="ARBA00022737"/>
    </source>
</evidence>
<evidence type="ECO:0000313" key="9">
    <source>
        <dbReference type="EMBL" id="MFC5456039.1"/>
    </source>
</evidence>
<dbReference type="PANTHER" id="PTHR22847:SF637">
    <property type="entry name" value="WD REPEAT DOMAIN 5B"/>
    <property type="match status" value="1"/>
</dbReference>
<dbReference type="InterPro" id="IPR036322">
    <property type="entry name" value="WD40_repeat_dom_sf"/>
</dbReference>
<dbReference type="InterPro" id="IPR019775">
    <property type="entry name" value="WD40_repeat_CS"/>
</dbReference>
<keyword evidence="7" id="KW-0175">Coiled coil</keyword>
<protein>
    <submittedName>
        <fullName evidence="9">C-type cytochrome domain-containing protein</fullName>
    </submittedName>
</protein>
<dbReference type="PROSITE" id="PS50294">
    <property type="entry name" value="WD_REPEATS_REGION"/>
    <property type="match status" value="2"/>
</dbReference>
<keyword evidence="1 5" id="KW-0853">WD repeat</keyword>
<dbReference type="Proteomes" id="UP001596052">
    <property type="component" value="Unassembled WGS sequence"/>
</dbReference>
<feature type="repeat" description="WD" evidence="5">
    <location>
        <begin position="635"/>
        <end position="676"/>
    </location>
</feature>